<protein>
    <submittedName>
        <fullName evidence="1">Non-oxidative hydroxyarylic acid decarboxylases subunit D</fullName>
    </submittedName>
</protein>
<dbReference type="InterPro" id="IPR047707">
    <property type="entry name" value="VdcD-like"/>
</dbReference>
<proteinExistence type="predicted"/>
<dbReference type="Proteomes" id="UP001500909">
    <property type="component" value="Unassembled WGS sequence"/>
</dbReference>
<keyword evidence="2" id="KW-1185">Reference proteome</keyword>
<gene>
    <name evidence="1" type="ORF">GCM10010361_30510</name>
</gene>
<organism evidence="1 2">
    <name type="scientific">Streptomyces olivaceiscleroticus</name>
    <dbReference type="NCBI Taxonomy" id="68245"/>
    <lineage>
        <taxon>Bacteria</taxon>
        <taxon>Bacillati</taxon>
        <taxon>Actinomycetota</taxon>
        <taxon>Actinomycetes</taxon>
        <taxon>Kitasatosporales</taxon>
        <taxon>Streptomycetaceae</taxon>
        <taxon>Streptomyces</taxon>
    </lineage>
</organism>
<comment type="caution">
    <text evidence="1">The sequence shown here is derived from an EMBL/GenBank/DDBJ whole genome shotgun (WGS) entry which is preliminary data.</text>
</comment>
<sequence length="77" mass="8844">MLMICPRCAHDALHTLAHSPVPGVWDVLQCTRCLYTWRTTEPDRRTRREAYPEQFRLTQEDIDNAIEVPAVPPLNAG</sequence>
<dbReference type="Pfam" id="PF26358">
    <property type="entry name" value="EcdD_BsdD_detox"/>
    <property type="match status" value="1"/>
</dbReference>
<evidence type="ECO:0000313" key="2">
    <source>
        <dbReference type="Proteomes" id="UP001500909"/>
    </source>
</evidence>
<dbReference type="EMBL" id="BAAABY010000023">
    <property type="protein sequence ID" value="GAA0464452.1"/>
    <property type="molecule type" value="Genomic_DNA"/>
</dbReference>
<reference evidence="1 2" key="1">
    <citation type="journal article" date="2019" name="Int. J. Syst. Evol. Microbiol.">
        <title>The Global Catalogue of Microorganisms (GCM) 10K type strain sequencing project: providing services to taxonomists for standard genome sequencing and annotation.</title>
        <authorList>
            <consortium name="The Broad Institute Genomics Platform"/>
            <consortium name="The Broad Institute Genome Sequencing Center for Infectious Disease"/>
            <person name="Wu L."/>
            <person name="Ma J."/>
        </authorList>
    </citation>
    <scope>NUCLEOTIDE SEQUENCE [LARGE SCALE GENOMIC DNA]</scope>
    <source>
        <strain evidence="1 2">JCM 4805</strain>
    </source>
</reference>
<evidence type="ECO:0000313" key="1">
    <source>
        <dbReference type="EMBL" id="GAA0464452.1"/>
    </source>
</evidence>
<accession>A0ABN1A0I3</accession>
<name>A0ABN1A0I3_9ACTN</name>
<dbReference type="NCBIfam" id="NF041205">
    <property type="entry name" value="VdcD"/>
    <property type="match status" value="1"/>
</dbReference>